<evidence type="ECO:0000313" key="1">
    <source>
        <dbReference type="EMBL" id="KAK0621340.1"/>
    </source>
</evidence>
<dbReference type="EMBL" id="JAULSR010000004">
    <property type="protein sequence ID" value="KAK0621340.1"/>
    <property type="molecule type" value="Genomic_DNA"/>
</dbReference>
<keyword evidence="2" id="KW-1185">Reference proteome</keyword>
<sequence length="201" mass="22014">MRCCIRVPSAKALSAHASTLIPPCVSRSALPPYRLAYPPSQSTFAPNLCACILAYGAKEGKNCHGTLPYRRQPCIDYSPSEASVRLAFLPELCLDLSGPQRTSVVASRYASGGYAQYQNSATRPRHGHGLMEDPGIGMVPFSGQLGKTSARQSADAKALVQMFKAQIETLASSTWPNPFSSRLLECRQNHQWLFWSHVGEW</sequence>
<dbReference type="Proteomes" id="UP001174934">
    <property type="component" value="Unassembled WGS sequence"/>
</dbReference>
<organism evidence="1 2">
    <name type="scientific">Bombardia bombarda</name>
    <dbReference type="NCBI Taxonomy" id="252184"/>
    <lineage>
        <taxon>Eukaryota</taxon>
        <taxon>Fungi</taxon>
        <taxon>Dikarya</taxon>
        <taxon>Ascomycota</taxon>
        <taxon>Pezizomycotina</taxon>
        <taxon>Sordariomycetes</taxon>
        <taxon>Sordariomycetidae</taxon>
        <taxon>Sordariales</taxon>
        <taxon>Lasiosphaeriaceae</taxon>
        <taxon>Bombardia</taxon>
    </lineage>
</organism>
<reference evidence="1" key="1">
    <citation type="submission" date="2023-06" db="EMBL/GenBank/DDBJ databases">
        <title>Genome-scale phylogeny and comparative genomics of the fungal order Sordariales.</title>
        <authorList>
            <consortium name="Lawrence Berkeley National Laboratory"/>
            <person name="Hensen N."/>
            <person name="Bonometti L."/>
            <person name="Westerberg I."/>
            <person name="Brannstrom I.O."/>
            <person name="Guillou S."/>
            <person name="Cros-Aarteil S."/>
            <person name="Calhoun S."/>
            <person name="Haridas S."/>
            <person name="Kuo A."/>
            <person name="Mondo S."/>
            <person name="Pangilinan J."/>
            <person name="Riley R."/>
            <person name="LaButti K."/>
            <person name="Andreopoulos B."/>
            <person name="Lipzen A."/>
            <person name="Chen C."/>
            <person name="Yanf M."/>
            <person name="Daum C."/>
            <person name="Ng V."/>
            <person name="Clum A."/>
            <person name="Steindorff A."/>
            <person name="Ohm R."/>
            <person name="Martin F."/>
            <person name="Silar P."/>
            <person name="Natvig D."/>
            <person name="Lalanne C."/>
            <person name="Gautier V."/>
            <person name="Ament-velasquez S.L."/>
            <person name="Kruys A."/>
            <person name="Hutchinson M.I."/>
            <person name="Powell A.J."/>
            <person name="Barry K."/>
            <person name="Miller A.N."/>
            <person name="Grigoriev I.V."/>
            <person name="Debuchy R."/>
            <person name="Gladieux P."/>
            <person name="Thoren M.H."/>
            <person name="Johannesson H."/>
        </authorList>
    </citation>
    <scope>NUCLEOTIDE SEQUENCE</scope>
    <source>
        <strain evidence="1">SMH3391-2</strain>
    </source>
</reference>
<accession>A0AA39WTJ5</accession>
<evidence type="ECO:0000313" key="2">
    <source>
        <dbReference type="Proteomes" id="UP001174934"/>
    </source>
</evidence>
<name>A0AA39WTJ5_9PEZI</name>
<comment type="caution">
    <text evidence="1">The sequence shown here is derived from an EMBL/GenBank/DDBJ whole genome shotgun (WGS) entry which is preliminary data.</text>
</comment>
<proteinExistence type="predicted"/>
<gene>
    <name evidence="1" type="ORF">B0T17DRAFT_285362</name>
</gene>
<protein>
    <submittedName>
        <fullName evidence="1">Uncharacterized protein</fullName>
    </submittedName>
</protein>
<dbReference type="AlphaFoldDB" id="A0AA39WTJ5"/>